<comment type="caution">
    <text evidence="2">The sequence shown here is derived from an EMBL/GenBank/DDBJ whole genome shotgun (WGS) entry which is preliminary data.</text>
</comment>
<feature type="region of interest" description="Disordered" evidence="1">
    <location>
        <begin position="1"/>
        <end position="48"/>
    </location>
</feature>
<evidence type="ECO:0000313" key="2">
    <source>
        <dbReference type="EMBL" id="GMR36600.1"/>
    </source>
</evidence>
<accession>A0AAN4ZGJ1</accession>
<dbReference type="EMBL" id="BTRK01000002">
    <property type="protein sequence ID" value="GMR36600.1"/>
    <property type="molecule type" value="Genomic_DNA"/>
</dbReference>
<evidence type="ECO:0000256" key="1">
    <source>
        <dbReference type="SAM" id="MobiDB-lite"/>
    </source>
</evidence>
<feature type="compositionally biased region" description="Basic and acidic residues" evidence="1">
    <location>
        <begin position="29"/>
        <end position="42"/>
    </location>
</feature>
<protein>
    <submittedName>
        <fullName evidence="2">Uncharacterized protein</fullName>
    </submittedName>
</protein>
<proteinExistence type="predicted"/>
<feature type="region of interest" description="Disordered" evidence="1">
    <location>
        <begin position="78"/>
        <end position="128"/>
    </location>
</feature>
<reference evidence="3" key="1">
    <citation type="submission" date="2022-10" db="EMBL/GenBank/DDBJ databases">
        <title>Genome assembly of Pristionchus species.</title>
        <authorList>
            <person name="Yoshida K."/>
            <person name="Sommer R.J."/>
        </authorList>
    </citation>
    <scope>NUCLEOTIDE SEQUENCE [LARGE SCALE GENOMIC DNA]</scope>
    <source>
        <strain evidence="3">RS5460</strain>
    </source>
</reference>
<dbReference type="PANTHER" id="PTHR38608:SF2">
    <property type="entry name" value="SIGNAL PEPTIDE PROTEIN"/>
    <property type="match status" value="1"/>
</dbReference>
<evidence type="ECO:0000313" key="3">
    <source>
        <dbReference type="Proteomes" id="UP001328107"/>
    </source>
</evidence>
<keyword evidence="3" id="KW-1185">Reference proteome</keyword>
<dbReference type="AlphaFoldDB" id="A0AAN4ZGJ1"/>
<organism evidence="2 3">
    <name type="scientific">Pristionchus mayeri</name>
    <dbReference type="NCBI Taxonomy" id="1317129"/>
    <lineage>
        <taxon>Eukaryota</taxon>
        <taxon>Metazoa</taxon>
        <taxon>Ecdysozoa</taxon>
        <taxon>Nematoda</taxon>
        <taxon>Chromadorea</taxon>
        <taxon>Rhabditida</taxon>
        <taxon>Rhabditina</taxon>
        <taxon>Diplogasteromorpha</taxon>
        <taxon>Diplogasteroidea</taxon>
        <taxon>Neodiplogasteridae</taxon>
        <taxon>Pristionchus</taxon>
    </lineage>
</organism>
<dbReference type="Proteomes" id="UP001328107">
    <property type="component" value="Unassembled WGS sequence"/>
</dbReference>
<dbReference type="PANTHER" id="PTHR38608">
    <property type="entry name" value="PROTEIN CBG07207"/>
    <property type="match status" value="1"/>
</dbReference>
<sequence length="128" mass="13993">MLGMMNSPSDAVEFYASNPGKSGQQLSAEDTKALTEPKEKRQTSYTQDGRLVVDGKVVEGKEASSLWTGVLLRSAVNKMPLVKGEKKKNGEDEEEEEKEEKGEITPSNEPILATAPPHKDLSQEESSQ</sequence>
<gene>
    <name evidence="2" type="ORF">PMAYCL1PPCAC_06795</name>
</gene>
<feature type="compositionally biased region" description="Polar residues" evidence="1">
    <location>
        <begin position="19"/>
        <end position="28"/>
    </location>
</feature>
<name>A0AAN4ZGJ1_9BILA</name>